<evidence type="ECO:0000313" key="5">
    <source>
        <dbReference type="Proteomes" id="UP000054408"/>
    </source>
</evidence>
<protein>
    <submittedName>
        <fullName evidence="4">30S ribosomal protein S9</fullName>
    </submittedName>
</protein>
<gene>
    <name evidence="4" type="ORF">AMSG_03123</name>
</gene>
<dbReference type="GO" id="GO:0003723">
    <property type="term" value="F:RNA binding"/>
    <property type="evidence" value="ECO:0007669"/>
    <property type="project" value="TreeGrafter"/>
</dbReference>
<dbReference type="PANTHER" id="PTHR21569:SF1">
    <property type="entry name" value="SMALL RIBOSOMAL SUBUNIT PROTEIN US9M"/>
    <property type="match status" value="1"/>
</dbReference>
<evidence type="ECO:0000256" key="1">
    <source>
        <dbReference type="ARBA" id="ARBA00005251"/>
    </source>
</evidence>
<dbReference type="InterPro" id="IPR000754">
    <property type="entry name" value="Ribosomal_uS9"/>
</dbReference>
<dbReference type="RefSeq" id="XP_013760454.1">
    <property type="nucleotide sequence ID" value="XM_013905000.1"/>
</dbReference>
<keyword evidence="3" id="KW-0687">Ribonucleoprotein</keyword>
<name>A0A0L0D3D9_THETB</name>
<dbReference type="NCBIfam" id="NF001099">
    <property type="entry name" value="PRK00132.1"/>
    <property type="match status" value="1"/>
</dbReference>
<dbReference type="HAMAP" id="MF_00532_B">
    <property type="entry name" value="Ribosomal_uS9_B"/>
    <property type="match status" value="1"/>
</dbReference>
<organism evidence="4 5">
    <name type="scientific">Thecamonas trahens ATCC 50062</name>
    <dbReference type="NCBI Taxonomy" id="461836"/>
    <lineage>
        <taxon>Eukaryota</taxon>
        <taxon>Apusozoa</taxon>
        <taxon>Apusomonadida</taxon>
        <taxon>Apusomonadidae</taxon>
        <taxon>Thecamonas</taxon>
    </lineage>
</organism>
<dbReference type="FunFam" id="3.30.230.10:FF:000001">
    <property type="entry name" value="30S ribosomal protein S9"/>
    <property type="match status" value="1"/>
</dbReference>
<evidence type="ECO:0000256" key="2">
    <source>
        <dbReference type="ARBA" id="ARBA00022980"/>
    </source>
</evidence>
<dbReference type="Pfam" id="PF00380">
    <property type="entry name" value="Ribosomal_S9"/>
    <property type="match status" value="1"/>
</dbReference>
<proteinExistence type="inferred from homology"/>
<evidence type="ECO:0000313" key="4">
    <source>
        <dbReference type="EMBL" id="KNC46686.1"/>
    </source>
</evidence>
<dbReference type="PANTHER" id="PTHR21569">
    <property type="entry name" value="RIBOSOMAL PROTEIN S9"/>
    <property type="match status" value="1"/>
</dbReference>
<dbReference type="InterPro" id="IPR014721">
    <property type="entry name" value="Ribsml_uS5_D2-typ_fold_subgr"/>
</dbReference>
<dbReference type="GO" id="GO:0006412">
    <property type="term" value="P:translation"/>
    <property type="evidence" value="ECO:0007669"/>
    <property type="project" value="InterPro"/>
</dbReference>
<keyword evidence="2 4" id="KW-0689">Ribosomal protein</keyword>
<dbReference type="SUPFAM" id="SSF54211">
    <property type="entry name" value="Ribosomal protein S5 domain 2-like"/>
    <property type="match status" value="1"/>
</dbReference>
<dbReference type="EMBL" id="GL349443">
    <property type="protein sequence ID" value="KNC46686.1"/>
    <property type="molecule type" value="Genomic_DNA"/>
</dbReference>
<accession>A0A0L0D3D9</accession>
<dbReference type="STRING" id="461836.A0A0L0D3D9"/>
<dbReference type="GO" id="GO:0005737">
    <property type="term" value="C:cytoplasm"/>
    <property type="evidence" value="ECO:0007669"/>
    <property type="project" value="UniProtKB-ARBA"/>
</dbReference>
<sequence>MPVMAYSTSGEESKADEVGADEVGADDLAQVIDVLGSDDLPHAPLPSYDLSDPLGALEPELPPLDDLWQEHVLAANAKKATEMTAHESEQLERRKAKTLDALGRAYGTGRRKTSIARVWVEPVAHPAAPQPADVLVVNSKPLADYFPAMHHRNHVIEPLRLLGKLGAFKIRATVKGGGHTGQAGALRLGICRALEIVDPAFRKPLKAAGMMTRDPRMVERKLAGLRKARRAPQWVKR</sequence>
<comment type="similarity">
    <text evidence="1">Belongs to the universal ribosomal protein uS9 family.</text>
</comment>
<dbReference type="AlphaFoldDB" id="A0A0L0D3D9"/>
<dbReference type="eggNOG" id="KOG1697">
    <property type="taxonomic scope" value="Eukaryota"/>
</dbReference>
<dbReference type="Proteomes" id="UP000054408">
    <property type="component" value="Unassembled WGS sequence"/>
</dbReference>
<dbReference type="InterPro" id="IPR023035">
    <property type="entry name" value="Ribosomal_uS9_bac/plastid"/>
</dbReference>
<reference evidence="4 5" key="1">
    <citation type="submission" date="2010-05" db="EMBL/GenBank/DDBJ databases">
        <title>The Genome Sequence of Thecamonas trahens ATCC 50062.</title>
        <authorList>
            <consortium name="The Broad Institute Genome Sequencing Platform"/>
            <person name="Russ C."/>
            <person name="Cuomo C."/>
            <person name="Shea T."/>
            <person name="Young S.K."/>
            <person name="Zeng Q."/>
            <person name="Koehrsen M."/>
            <person name="Haas B."/>
            <person name="Borodovsky M."/>
            <person name="Guigo R."/>
            <person name="Alvarado L."/>
            <person name="Berlin A."/>
            <person name="Bochicchio J."/>
            <person name="Borenstein D."/>
            <person name="Chapman S."/>
            <person name="Chen Z."/>
            <person name="Freedman E."/>
            <person name="Gellesch M."/>
            <person name="Goldberg J."/>
            <person name="Griggs A."/>
            <person name="Gujja S."/>
            <person name="Heilman E."/>
            <person name="Heiman D."/>
            <person name="Hepburn T."/>
            <person name="Howarth C."/>
            <person name="Jen D."/>
            <person name="Larson L."/>
            <person name="Mehta T."/>
            <person name="Park D."/>
            <person name="Pearson M."/>
            <person name="Roberts A."/>
            <person name="Saif S."/>
            <person name="Shenoy N."/>
            <person name="Sisk P."/>
            <person name="Stolte C."/>
            <person name="Sykes S."/>
            <person name="Thomson T."/>
            <person name="Walk T."/>
            <person name="White J."/>
            <person name="Yandava C."/>
            <person name="Burger G."/>
            <person name="Gray M.W."/>
            <person name="Holland P.W.H."/>
            <person name="King N."/>
            <person name="Lang F.B.F."/>
            <person name="Roger A.J."/>
            <person name="Ruiz-Trillo I."/>
            <person name="Lander E."/>
            <person name="Nusbaum C."/>
        </authorList>
    </citation>
    <scope>NUCLEOTIDE SEQUENCE [LARGE SCALE GENOMIC DNA]</scope>
    <source>
        <strain evidence="4 5">ATCC 50062</strain>
    </source>
</reference>
<dbReference type="GeneID" id="25562753"/>
<dbReference type="Gene3D" id="3.30.230.10">
    <property type="match status" value="1"/>
</dbReference>
<dbReference type="OrthoDB" id="10254627at2759"/>
<keyword evidence="5" id="KW-1185">Reference proteome</keyword>
<dbReference type="InterPro" id="IPR020568">
    <property type="entry name" value="Ribosomal_Su5_D2-typ_SF"/>
</dbReference>
<dbReference type="GO" id="GO:0015935">
    <property type="term" value="C:small ribosomal subunit"/>
    <property type="evidence" value="ECO:0007669"/>
    <property type="project" value="UniProtKB-ARBA"/>
</dbReference>
<dbReference type="OMA" id="NARVWIK"/>
<evidence type="ECO:0000256" key="3">
    <source>
        <dbReference type="ARBA" id="ARBA00023274"/>
    </source>
</evidence>
<dbReference type="GO" id="GO:0003735">
    <property type="term" value="F:structural constituent of ribosome"/>
    <property type="evidence" value="ECO:0007669"/>
    <property type="project" value="InterPro"/>
</dbReference>